<evidence type="ECO:0000259" key="2">
    <source>
        <dbReference type="PROSITE" id="PS50056"/>
    </source>
</evidence>
<evidence type="ECO:0000313" key="4">
    <source>
        <dbReference type="Proteomes" id="UP000676325"/>
    </source>
</evidence>
<name>A0A941EBK9_9ACTN</name>
<dbReference type="EMBL" id="JAGSOH010000012">
    <property type="protein sequence ID" value="MBR7826044.1"/>
    <property type="molecule type" value="Genomic_DNA"/>
</dbReference>
<organism evidence="3 4">
    <name type="scientific">Actinospica acidithermotolerans</name>
    <dbReference type="NCBI Taxonomy" id="2828514"/>
    <lineage>
        <taxon>Bacteria</taxon>
        <taxon>Bacillati</taxon>
        <taxon>Actinomycetota</taxon>
        <taxon>Actinomycetes</taxon>
        <taxon>Catenulisporales</taxon>
        <taxon>Actinospicaceae</taxon>
        <taxon>Actinospica</taxon>
    </lineage>
</organism>
<dbReference type="InterPro" id="IPR016130">
    <property type="entry name" value="Tyr_Pase_AS"/>
</dbReference>
<gene>
    <name evidence="3" type="ORF">KDK95_06985</name>
</gene>
<protein>
    <submittedName>
        <fullName evidence="3">Dual specificity protein phosphatase family protein</fullName>
    </submittedName>
</protein>
<dbReference type="AlphaFoldDB" id="A0A941EBK9"/>
<dbReference type="InterPro" id="IPR000387">
    <property type="entry name" value="Tyr_Pase_dom"/>
</dbReference>
<dbReference type="InterPro" id="IPR029021">
    <property type="entry name" value="Prot-tyrosine_phosphatase-like"/>
</dbReference>
<comment type="caution">
    <text evidence="3">The sequence shown here is derived from an EMBL/GenBank/DDBJ whole genome shotgun (WGS) entry which is preliminary data.</text>
</comment>
<evidence type="ECO:0000313" key="3">
    <source>
        <dbReference type="EMBL" id="MBR7826044.1"/>
    </source>
</evidence>
<dbReference type="PROSITE" id="PS50056">
    <property type="entry name" value="TYR_PHOSPHATASE_2"/>
    <property type="match status" value="1"/>
</dbReference>
<dbReference type="Pfam" id="PF22784">
    <property type="entry name" value="PTP-SAK"/>
    <property type="match status" value="1"/>
</dbReference>
<dbReference type="SUPFAM" id="SSF52799">
    <property type="entry name" value="(Phosphotyrosine protein) phosphatases II"/>
    <property type="match status" value="1"/>
</dbReference>
<dbReference type="Gene3D" id="3.90.190.10">
    <property type="entry name" value="Protein tyrosine phosphatase superfamily"/>
    <property type="match status" value="1"/>
</dbReference>
<dbReference type="RefSeq" id="WP_212517196.1">
    <property type="nucleotide sequence ID" value="NZ_JAGSOH010000012.1"/>
</dbReference>
<reference evidence="3" key="1">
    <citation type="submission" date="2021-04" db="EMBL/GenBank/DDBJ databases">
        <title>Genome based classification of Actinospica acidithermotolerans sp. nov., an actinobacterium isolated from an Indonesian hot spring.</title>
        <authorList>
            <person name="Kusuma A.B."/>
            <person name="Putra K.E."/>
            <person name="Nafisah S."/>
            <person name="Loh J."/>
            <person name="Nouioui I."/>
            <person name="Goodfellow M."/>
        </authorList>
    </citation>
    <scope>NUCLEOTIDE SEQUENCE</scope>
    <source>
        <strain evidence="3">MGRD01-02</strain>
    </source>
</reference>
<keyword evidence="4" id="KW-1185">Reference proteome</keyword>
<evidence type="ECO:0000256" key="1">
    <source>
        <dbReference type="ARBA" id="ARBA00022801"/>
    </source>
</evidence>
<dbReference type="InterPro" id="IPR057023">
    <property type="entry name" value="PTP-SAK"/>
</dbReference>
<dbReference type="GO" id="GO:0016791">
    <property type="term" value="F:phosphatase activity"/>
    <property type="evidence" value="ECO:0007669"/>
    <property type="project" value="UniProtKB-ARBA"/>
</dbReference>
<feature type="domain" description="Tyrosine specific protein phosphatases" evidence="2">
    <location>
        <begin position="92"/>
        <end position="165"/>
    </location>
</feature>
<dbReference type="PANTHER" id="PTHR23339">
    <property type="entry name" value="TYROSINE SPECIFIC PROTEIN PHOSPHATASE AND DUAL SPECIFICITY PROTEIN PHOSPHATASE"/>
    <property type="match status" value="1"/>
</dbReference>
<dbReference type="Proteomes" id="UP000676325">
    <property type="component" value="Unassembled WGS sequence"/>
</dbReference>
<keyword evidence="1" id="KW-0378">Hydrolase</keyword>
<sequence>MAMIELPQPDDAVVSGPPWLWWAQRGEKARLAGMALPADNFDFSRLSELGFDTVVSLIGFGNYSPAPLERHVFTLHDLVNGGLPPDPVHEELELRAAVAKVCSLLDEGRNVVVHCRAGIGRTGTVIACALTARGYDPDEVVGWLDRVQRLRTKHDGWPESRWQSEMVARFAG</sequence>
<accession>A0A941EBK9</accession>
<proteinExistence type="predicted"/>
<dbReference type="InterPro" id="IPR050561">
    <property type="entry name" value="PTP"/>
</dbReference>
<dbReference type="PROSITE" id="PS00383">
    <property type="entry name" value="TYR_PHOSPHATASE_1"/>
    <property type="match status" value="1"/>
</dbReference>